<dbReference type="RefSeq" id="WP_376778596.1">
    <property type="nucleotide sequence ID" value="NZ_JACHJV010000002.1"/>
</dbReference>
<sequence>MSLDPTAQGRKHRTMRWKPVLHAFDIAFDIAFGGRLSVDRR</sequence>
<reference evidence="1 2" key="1">
    <citation type="submission" date="2020-08" db="EMBL/GenBank/DDBJ databases">
        <title>Sequencing the genomes of 1000 actinobacteria strains.</title>
        <authorList>
            <person name="Klenk H.-P."/>
        </authorList>
    </citation>
    <scope>NUCLEOTIDE SEQUENCE [LARGE SCALE GENOMIC DNA]</scope>
    <source>
        <strain evidence="1 2">DSM 41654</strain>
    </source>
</reference>
<proteinExistence type="predicted"/>
<gene>
    <name evidence="1" type="ORF">FHR34_007272</name>
</gene>
<evidence type="ECO:0000313" key="2">
    <source>
        <dbReference type="Proteomes" id="UP000540506"/>
    </source>
</evidence>
<comment type="caution">
    <text evidence="1">The sequence shown here is derived from an EMBL/GenBank/DDBJ whole genome shotgun (WGS) entry which is preliminary data.</text>
</comment>
<dbReference type="AlphaFoldDB" id="A0A7W7RA02"/>
<name>A0A7W7RA02_KITKI</name>
<organism evidence="1 2">
    <name type="scientific">Kitasatospora kifunensis</name>
    <name type="common">Streptomyces kifunensis</name>
    <dbReference type="NCBI Taxonomy" id="58351"/>
    <lineage>
        <taxon>Bacteria</taxon>
        <taxon>Bacillati</taxon>
        <taxon>Actinomycetota</taxon>
        <taxon>Actinomycetes</taxon>
        <taxon>Kitasatosporales</taxon>
        <taxon>Streptomycetaceae</taxon>
        <taxon>Kitasatospora</taxon>
    </lineage>
</organism>
<dbReference type="EMBL" id="JACHJV010000002">
    <property type="protein sequence ID" value="MBB4928177.1"/>
    <property type="molecule type" value="Genomic_DNA"/>
</dbReference>
<evidence type="ECO:0000313" key="1">
    <source>
        <dbReference type="EMBL" id="MBB4928177.1"/>
    </source>
</evidence>
<protein>
    <submittedName>
        <fullName evidence="1">Uncharacterized protein</fullName>
    </submittedName>
</protein>
<accession>A0A7W7RA02</accession>
<keyword evidence="2" id="KW-1185">Reference proteome</keyword>
<dbReference type="Proteomes" id="UP000540506">
    <property type="component" value="Unassembled WGS sequence"/>
</dbReference>